<accession>A0A6J6I5Y6</accession>
<dbReference type="GO" id="GO:0046656">
    <property type="term" value="P:folic acid biosynthetic process"/>
    <property type="evidence" value="ECO:0007669"/>
    <property type="project" value="UniProtKB-KW"/>
</dbReference>
<dbReference type="PANTHER" id="PTHR42844:SF1">
    <property type="entry name" value="DIHYDRONEOPTERIN ALDOLASE 1-RELATED"/>
    <property type="match status" value="1"/>
</dbReference>
<sequence>MAKTLKIKLTGLRVFAHHGVFDFERQNGQDFYIDATVWVNNKILEFSDDLSNTVHYGDLAKALVDNVKNQPVDLLETLAQRLLDLVLNWGGPASPVMKAKITVHKPNAPIVYEFKDVSVTVKGKREPQDNSSTGAQK</sequence>
<evidence type="ECO:0000256" key="2">
    <source>
        <dbReference type="ARBA" id="ARBA00005013"/>
    </source>
</evidence>
<evidence type="ECO:0000256" key="5">
    <source>
        <dbReference type="ARBA" id="ARBA00022909"/>
    </source>
</evidence>
<feature type="domain" description="Dihydroneopterin aldolase/epimerase" evidence="8">
    <location>
        <begin position="7"/>
        <end position="123"/>
    </location>
</feature>
<dbReference type="SMART" id="SM00905">
    <property type="entry name" value="FolB"/>
    <property type="match status" value="1"/>
</dbReference>
<comment type="catalytic activity">
    <reaction evidence="1">
        <text>7,8-dihydroneopterin = 6-hydroxymethyl-7,8-dihydropterin + glycolaldehyde</text>
        <dbReference type="Rhea" id="RHEA:10540"/>
        <dbReference type="ChEBI" id="CHEBI:17001"/>
        <dbReference type="ChEBI" id="CHEBI:17071"/>
        <dbReference type="ChEBI" id="CHEBI:44841"/>
        <dbReference type="EC" id="4.1.2.25"/>
    </reaction>
</comment>
<dbReference type="GO" id="GO:0005737">
    <property type="term" value="C:cytoplasm"/>
    <property type="evidence" value="ECO:0007669"/>
    <property type="project" value="TreeGrafter"/>
</dbReference>
<dbReference type="EC" id="4.1.2.25" evidence="4"/>
<evidence type="ECO:0000259" key="8">
    <source>
        <dbReference type="SMART" id="SM00905"/>
    </source>
</evidence>
<proteinExistence type="inferred from homology"/>
<dbReference type="AlphaFoldDB" id="A0A6J6I5Y6"/>
<evidence type="ECO:0000313" key="9">
    <source>
        <dbReference type="EMBL" id="CAB4621861.1"/>
    </source>
</evidence>
<dbReference type="PANTHER" id="PTHR42844">
    <property type="entry name" value="DIHYDRONEOPTERIN ALDOLASE 1-RELATED"/>
    <property type="match status" value="1"/>
</dbReference>
<comment type="similarity">
    <text evidence="3">Belongs to the DHNA family.</text>
</comment>
<evidence type="ECO:0000256" key="4">
    <source>
        <dbReference type="ARBA" id="ARBA00013043"/>
    </source>
</evidence>
<dbReference type="EMBL" id="CAEZVD010000053">
    <property type="protein sequence ID" value="CAB4621861.1"/>
    <property type="molecule type" value="Genomic_DNA"/>
</dbReference>
<dbReference type="InterPro" id="IPR006156">
    <property type="entry name" value="Dihydroneopterin_aldolase"/>
</dbReference>
<dbReference type="Pfam" id="PF02152">
    <property type="entry name" value="FolB"/>
    <property type="match status" value="1"/>
</dbReference>
<dbReference type="SUPFAM" id="SSF55620">
    <property type="entry name" value="Tetrahydrobiopterin biosynthesis enzymes-like"/>
    <property type="match status" value="1"/>
</dbReference>
<dbReference type="Gene3D" id="3.30.1130.10">
    <property type="match status" value="1"/>
</dbReference>
<dbReference type="NCBIfam" id="TIGR00525">
    <property type="entry name" value="folB"/>
    <property type="match status" value="1"/>
</dbReference>
<evidence type="ECO:0000256" key="1">
    <source>
        <dbReference type="ARBA" id="ARBA00001353"/>
    </source>
</evidence>
<evidence type="ECO:0000256" key="6">
    <source>
        <dbReference type="ARBA" id="ARBA00023239"/>
    </source>
</evidence>
<reference evidence="9" key="1">
    <citation type="submission" date="2020-05" db="EMBL/GenBank/DDBJ databases">
        <authorList>
            <person name="Chiriac C."/>
            <person name="Salcher M."/>
            <person name="Ghai R."/>
            <person name="Kavagutti S V."/>
        </authorList>
    </citation>
    <scope>NUCLEOTIDE SEQUENCE</scope>
</reference>
<keyword evidence="6" id="KW-0456">Lyase</keyword>
<organism evidence="9">
    <name type="scientific">freshwater metagenome</name>
    <dbReference type="NCBI Taxonomy" id="449393"/>
    <lineage>
        <taxon>unclassified sequences</taxon>
        <taxon>metagenomes</taxon>
        <taxon>ecological metagenomes</taxon>
    </lineage>
</organism>
<comment type="pathway">
    <text evidence="2">Cofactor biosynthesis; tetrahydrofolate biosynthesis; 2-amino-4-hydroxy-6-hydroxymethyl-7,8-dihydropteridine diphosphate from 7,8-dihydroneopterin triphosphate: step 3/4.</text>
</comment>
<evidence type="ECO:0000256" key="3">
    <source>
        <dbReference type="ARBA" id="ARBA00005708"/>
    </source>
</evidence>
<protein>
    <recommendedName>
        <fullName evidence="4">dihydroneopterin aldolase</fullName>
        <ecNumber evidence="4">4.1.2.25</ecNumber>
    </recommendedName>
    <alternativeName>
        <fullName evidence="7">7,8-dihydroneopterin aldolase</fullName>
    </alternativeName>
</protein>
<dbReference type="InterPro" id="IPR006157">
    <property type="entry name" value="FolB_dom"/>
</dbReference>
<dbReference type="CDD" id="cd00534">
    <property type="entry name" value="DHNA_DHNTPE"/>
    <property type="match status" value="1"/>
</dbReference>
<dbReference type="InterPro" id="IPR043133">
    <property type="entry name" value="GTP-CH-I_C/QueF"/>
</dbReference>
<dbReference type="NCBIfam" id="TIGR00526">
    <property type="entry name" value="folB_dom"/>
    <property type="match status" value="1"/>
</dbReference>
<name>A0A6J6I5Y6_9ZZZZ</name>
<evidence type="ECO:0000256" key="7">
    <source>
        <dbReference type="ARBA" id="ARBA00032903"/>
    </source>
</evidence>
<dbReference type="GO" id="GO:0004150">
    <property type="term" value="F:dihydroneopterin aldolase activity"/>
    <property type="evidence" value="ECO:0007669"/>
    <property type="project" value="UniProtKB-EC"/>
</dbReference>
<gene>
    <name evidence="9" type="ORF">UFOPK1909_00618</name>
</gene>
<keyword evidence="5" id="KW-0289">Folate biosynthesis</keyword>